<gene>
    <name evidence="1" type="ORF">FCALED_LOCUS11172</name>
</gene>
<dbReference type="EMBL" id="CAJVPQ010004521">
    <property type="protein sequence ID" value="CAG8653145.1"/>
    <property type="molecule type" value="Genomic_DNA"/>
</dbReference>
<feature type="non-terminal residue" evidence="1">
    <location>
        <position position="137"/>
    </location>
</feature>
<proteinExistence type="predicted"/>
<keyword evidence="2" id="KW-1185">Reference proteome</keyword>
<sequence>MMNAEARPQADTLPCLFATLTEIYSSSSPLSLCETKQKQQWRHATGKVAFEQISSFAEYFPELVPLRNKSIHINQRKRLWHTIDKNVSQLLTADDTPQLKAVNEIGIQVSLPHSDMDSLLLQLSQNEVNLYALEFQR</sequence>
<dbReference type="Proteomes" id="UP000789570">
    <property type="component" value="Unassembled WGS sequence"/>
</dbReference>
<reference evidence="1" key="1">
    <citation type="submission" date="2021-06" db="EMBL/GenBank/DDBJ databases">
        <authorList>
            <person name="Kallberg Y."/>
            <person name="Tangrot J."/>
            <person name="Rosling A."/>
        </authorList>
    </citation>
    <scope>NUCLEOTIDE SEQUENCE</scope>
    <source>
        <strain evidence="1">UK204</strain>
    </source>
</reference>
<evidence type="ECO:0000313" key="2">
    <source>
        <dbReference type="Proteomes" id="UP000789570"/>
    </source>
</evidence>
<name>A0A9N9DYT6_9GLOM</name>
<organism evidence="1 2">
    <name type="scientific">Funneliformis caledonium</name>
    <dbReference type="NCBI Taxonomy" id="1117310"/>
    <lineage>
        <taxon>Eukaryota</taxon>
        <taxon>Fungi</taxon>
        <taxon>Fungi incertae sedis</taxon>
        <taxon>Mucoromycota</taxon>
        <taxon>Glomeromycotina</taxon>
        <taxon>Glomeromycetes</taxon>
        <taxon>Glomerales</taxon>
        <taxon>Glomeraceae</taxon>
        <taxon>Funneliformis</taxon>
    </lineage>
</organism>
<evidence type="ECO:0000313" key="1">
    <source>
        <dbReference type="EMBL" id="CAG8653145.1"/>
    </source>
</evidence>
<dbReference type="OrthoDB" id="2434702at2759"/>
<accession>A0A9N9DYT6</accession>
<comment type="caution">
    <text evidence="1">The sequence shown here is derived from an EMBL/GenBank/DDBJ whole genome shotgun (WGS) entry which is preliminary data.</text>
</comment>
<protein>
    <submittedName>
        <fullName evidence="1">15998_t:CDS:1</fullName>
    </submittedName>
</protein>
<dbReference type="AlphaFoldDB" id="A0A9N9DYT6"/>